<evidence type="ECO:0000313" key="2">
    <source>
        <dbReference type="Proteomes" id="UP001066276"/>
    </source>
</evidence>
<comment type="caution">
    <text evidence="1">The sequence shown here is derived from an EMBL/GenBank/DDBJ whole genome shotgun (WGS) entry which is preliminary data.</text>
</comment>
<protein>
    <recommendedName>
        <fullName evidence="3">Secreted protein</fullName>
    </recommendedName>
</protein>
<organism evidence="1 2">
    <name type="scientific">Pleurodeles waltl</name>
    <name type="common">Iberian ribbed newt</name>
    <dbReference type="NCBI Taxonomy" id="8319"/>
    <lineage>
        <taxon>Eukaryota</taxon>
        <taxon>Metazoa</taxon>
        <taxon>Chordata</taxon>
        <taxon>Craniata</taxon>
        <taxon>Vertebrata</taxon>
        <taxon>Euteleostomi</taxon>
        <taxon>Amphibia</taxon>
        <taxon>Batrachia</taxon>
        <taxon>Caudata</taxon>
        <taxon>Salamandroidea</taxon>
        <taxon>Salamandridae</taxon>
        <taxon>Pleurodelinae</taxon>
        <taxon>Pleurodeles</taxon>
    </lineage>
</organism>
<evidence type="ECO:0008006" key="3">
    <source>
        <dbReference type="Google" id="ProtNLM"/>
    </source>
</evidence>
<dbReference type="EMBL" id="JANPWB010000010">
    <property type="protein sequence ID" value="KAJ1135868.1"/>
    <property type="molecule type" value="Genomic_DNA"/>
</dbReference>
<sequence length="116" mass="12150">MLDLGAGVVESGRCRSGCCRSGVFACWHFCWFAWRSAAHVLYPTLVESAAHVVASLSTAPLTVSCARGARGTVRVAVVTRLLSLATEGACLEKQSVSFSAHAAFATRLFSLETGGA</sequence>
<keyword evidence="2" id="KW-1185">Reference proteome</keyword>
<evidence type="ECO:0000313" key="1">
    <source>
        <dbReference type="EMBL" id="KAJ1135868.1"/>
    </source>
</evidence>
<dbReference type="AlphaFoldDB" id="A0AAV7QC94"/>
<name>A0AAV7QC94_PLEWA</name>
<proteinExistence type="predicted"/>
<reference evidence="1" key="1">
    <citation type="journal article" date="2022" name="bioRxiv">
        <title>Sequencing and chromosome-scale assembly of the giantPleurodeles waltlgenome.</title>
        <authorList>
            <person name="Brown T."/>
            <person name="Elewa A."/>
            <person name="Iarovenko S."/>
            <person name="Subramanian E."/>
            <person name="Araus A.J."/>
            <person name="Petzold A."/>
            <person name="Susuki M."/>
            <person name="Suzuki K.-i.T."/>
            <person name="Hayashi T."/>
            <person name="Toyoda A."/>
            <person name="Oliveira C."/>
            <person name="Osipova E."/>
            <person name="Leigh N.D."/>
            <person name="Simon A."/>
            <person name="Yun M.H."/>
        </authorList>
    </citation>
    <scope>NUCLEOTIDE SEQUENCE</scope>
    <source>
        <strain evidence="1">20211129_DDA</strain>
        <tissue evidence="1">Liver</tissue>
    </source>
</reference>
<accession>A0AAV7QC94</accession>
<gene>
    <name evidence="1" type="ORF">NDU88_002297</name>
</gene>
<dbReference type="Proteomes" id="UP001066276">
    <property type="component" value="Chromosome 6"/>
</dbReference>